<organism evidence="2 3">
    <name type="scientific">Sphingobium rhizovicinum</name>
    <dbReference type="NCBI Taxonomy" id="432308"/>
    <lineage>
        <taxon>Bacteria</taxon>
        <taxon>Pseudomonadati</taxon>
        <taxon>Pseudomonadota</taxon>
        <taxon>Alphaproteobacteria</taxon>
        <taxon>Sphingomonadales</taxon>
        <taxon>Sphingomonadaceae</taxon>
        <taxon>Sphingobium</taxon>
    </lineage>
</organism>
<dbReference type="RefSeq" id="WP_380796780.1">
    <property type="nucleotide sequence ID" value="NZ_JBHRVU010000004.1"/>
</dbReference>
<reference evidence="3" key="1">
    <citation type="journal article" date="2019" name="Int. J. Syst. Evol. Microbiol.">
        <title>The Global Catalogue of Microorganisms (GCM) 10K type strain sequencing project: providing services to taxonomists for standard genome sequencing and annotation.</title>
        <authorList>
            <consortium name="The Broad Institute Genomics Platform"/>
            <consortium name="The Broad Institute Genome Sequencing Center for Infectious Disease"/>
            <person name="Wu L."/>
            <person name="Ma J."/>
        </authorList>
    </citation>
    <scope>NUCLEOTIDE SEQUENCE [LARGE SCALE GENOMIC DNA]</scope>
    <source>
        <strain evidence="3">CCM 7491</strain>
    </source>
</reference>
<keyword evidence="1" id="KW-0732">Signal</keyword>
<protein>
    <recommendedName>
        <fullName evidence="4">Lipoprotein</fullName>
    </recommendedName>
</protein>
<dbReference type="PROSITE" id="PS51257">
    <property type="entry name" value="PROKAR_LIPOPROTEIN"/>
    <property type="match status" value="1"/>
</dbReference>
<sequence length="81" mass="8944">MRSFVILALCTLAACSDAGAKEEEKYQIVVRESQGKFQPYVARCAQAKAVAAAYLSDSNEPKYQEWKSTADLDCGLTDVKY</sequence>
<dbReference type="Proteomes" id="UP001595681">
    <property type="component" value="Unassembled WGS sequence"/>
</dbReference>
<evidence type="ECO:0000313" key="3">
    <source>
        <dbReference type="Proteomes" id="UP001595681"/>
    </source>
</evidence>
<accession>A0ABV7NJE2</accession>
<dbReference type="EMBL" id="JBHRVU010000004">
    <property type="protein sequence ID" value="MFC3442587.1"/>
    <property type="molecule type" value="Genomic_DNA"/>
</dbReference>
<evidence type="ECO:0000256" key="1">
    <source>
        <dbReference type="SAM" id="SignalP"/>
    </source>
</evidence>
<evidence type="ECO:0000313" key="2">
    <source>
        <dbReference type="EMBL" id="MFC3442587.1"/>
    </source>
</evidence>
<comment type="caution">
    <text evidence="2">The sequence shown here is derived from an EMBL/GenBank/DDBJ whole genome shotgun (WGS) entry which is preliminary data.</text>
</comment>
<proteinExistence type="predicted"/>
<feature type="signal peptide" evidence="1">
    <location>
        <begin position="1"/>
        <end position="20"/>
    </location>
</feature>
<evidence type="ECO:0008006" key="4">
    <source>
        <dbReference type="Google" id="ProtNLM"/>
    </source>
</evidence>
<feature type="chain" id="PRO_5047066998" description="Lipoprotein" evidence="1">
    <location>
        <begin position="21"/>
        <end position="81"/>
    </location>
</feature>
<keyword evidence="3" id="KW-1185">Reference proteome</keyword>
<name>A0ABV7NJE2_9SPHN</name>
<gene>
    <name evidence="2" type="ORF">ACFOKF_15535</name>
</gene>